<evidence type="ECO:0000256" key="5">
    <source>
        <dbReference type="ARBA" id="ARBA00022723"/>
    </source>
</evidence>
<dbReference type="WBParaSite" id="PTRK_0001763900.1">
    <property type="protein sequence ID" value="PTRK_0001763900.1"/>
    <property type="gene ID" value="PTRK_0001763900"/>
</dbReference>
<evidence type="ECO:0000256" key="4">
    <source>
        <dbReference type="ARBA" id="ARBA00022714"/>
    </source>
</evidence>
<keyword evidence="7" id="KW-0560">Oxidoreductase</keyword>
<name>A0A0N5A6L5_PARTI</name>
<dbReference type="Gene3D" id="2.102.10.10">
    <property type="entry name" value="Rieske [2Fe-2S] iron-sulphur domain"/>
    <property type="match status" value="1"/>
</dbReference>
<comment type="similarity">
    <text evidence="2">Belongs to the FAD-dependent oxidoreductase family.</text>
</comment>
<dbReference type="STRING" id="131310.A0A0N5A6L5"/>
<dbReference type="SUPFAM" id="SSF55424">
    <property type="entry name" value="FAD/NAD-linked reductases, dimerisation (C-terminal) domain"/>
    <property type="match status" value="1"/>
</dbReference>
<protein>
    <submittedName>
        <fullName evidence="12">Rieske domain-containing protein</fullName>
    </submittedName>
</protein>
<evidence type="ECO:0000256" key="1">
    <source>
        <dbReference type="ARBA" id="ARBA00001974"/>
    </source>
</evidence>
<reference evidence="12" key="1">
    <citation type="submission" date="2017-02" db="UniProtKB">
        <authorList>
            <consortium name="WormBaseParasite"/>
        </authorList>
    </citation>
    <scope>IDENTIFICATION</scope>
</reference>
<keyword evidence="8" id="KW-0408">Iron</keyword>
<keyword evidence="5" id="KW-0479">Metal-binding</keyword>
<keyword evidence="3" id="KW-0285">Flavoprotein</keyword>
<dbReference type="Gene3D" id="3.50.50.60">
    <property type="entry name" value="FAD/NAD(P)-binding domain"/>
    <property type="match status" value="2"/>
</dbReference>
<evidence type="ECO:0000256" key="6">
    <source>
        <dbReference type="ARBA" id="ARBA00022827"/>
    </source>
</evidence>
<keyword evidence="6" id="KW-0274">FAD</keyword>
<dbReference type="PROSITE" id="PS51296">
    <property type="entry name" value="RIESKE"/>
    <property type="match status" value="1"/>
</dbReference>
<evidence type="ECO:0000256" key="8">
    <source>
        <dbReference type="ARBA" id="ARBA00023004"/>
    </source>
</evidence>
<dbReference type="Proteomes" id="UP000038045">
    <property type="component" value="Unplaced"/>
</dbReference>
<dbReference type="InterPro" id="IPR016156">
    <property type="entry name" value="FAD/NAD-linked_Rdtase_dimer_sf"/>
</dbReference>
<evidence type="ECO:0000313" key="11">
    <source>
        <dbReference type="Proteomes" id="UP000038045"/>
    </source>
</evidence>
<dbReference type="InterPro" id="IPR023753">
    <property type="entry name" value="FAD/NAD-binding_dom"/>
</dbReference>
<evidence type="ECO:0000256" key="9">
    <source>
        <dbReference type="ARBA" id="ARBA00023014"/>
    </source>
</evidence>
<organism evidence="11 12">
    <name type="scientific">Parastrongyloides trichosuri</name>
    <name type="common">Possum-specific nematode worm</name>
    <dbReference type="NCBI Taxonomy" id="131310"/>
    <lineage>
        <taxon>Eukaryota</taxon>
        <taxon>Metazoa</taxon>
        <taxon>Ecdysozoa</taxon>
        <taxon>Nematoda</taxon>
        <taxon>Chromadorea</taxon>
        <taxon>Rhabditida</taxon>
        <taxon>Tylenchina</taxon>
        <taxon>Panagrolaimomorpha</taxon>
        <taxon>Strongyloidoidea</taxon>
        <taxon>Strongyloididae</taxon>
        <taxon>Parastrongyloides</taxon>
    </lineage>
</organism>
<dbReference type="InterPro" id="IPR036922">
    <property type="entry name" value="Rieske_2Fe-2S_sf"/>
</dbReference>
<keyword evidence="9" id="KW-0411">Iron-sulfur</keyword>
<keyword evidence="11" id="KW-1185">Reference proteome</keyword>
<feature type="domain" description="Rieske" evidence="10">
    <location>
        <begin position="74"/>
        <end position="170"/>
    </location>
</feature>
<dbReference type="InterPro" id="IPR017941">
    <property type="entry name" value="Rieske_2Fe-2S"/>
</dbReference>
<keyword evidence="4" id="KW-0001">2Fe-2S</keyword>
<dbReference type="GO" id="GO:0016651">
    <property type="term" value="F:oxidoreductase activity, acting on NAD(P)H"/>
    <property type="evidence" value="ECO:0007669"/>
    <property type="project" value="TreeGrafter"/>
</dbReference>
<sequence>MYREIKRQWKKIELNELKMLSQEVESEKDILDFGRNNVEGNDLISINKNDSTDDKDFNSTARNSIENDHEVHDIFIINENEINDGRMREISLKEKVNVLVVKQKGSYYILAANCANCNSSLKNGILSKNRIRCFLYGTCYDVRTGYIEDYPGIYSQNIFAHFIKDGKLYVRASYEMLAINRKDKPMVKSINITFESPIIIVGSGISALTCAEVLRQNGFKDPILMLTKDTILPYYKFLLPMNPNVEDDNILIRNDDFFKTYHIDIRLNTKVLKVDVNEKIVYCNDNRSFNYTNLIVATGTVLKPIVIPGSNLQNVIYFKNNWDSKTIYEKSLKKHVTISNCTPDIITLASSLRKEAKSVTIYNKHEMLLKECGYKFNEELIKYLMNVCKVNVKVNESIRIIEGEEKVGHLVLSNGFCAVSHLVIPFNGETACSSFLLGSKVATSKDNYILVDDTMRTNIPNVYAIGDCAILKNMTGSNATIRNSWQLSQLEGKICAMNILNKNINIKDEAQLVWFYVGDKIVIHVSKFYDKEDEIITRGSFHSNDFISYYILNDYVVGVLCFGNTTPAIQLKECFKQHINITKGEVEVMTSNNWSYKLI</sequence>
<evidence type="ECO:0000256" key="7">
    <source>
        <dbReference type="ARBA" id="ARBA00023002"/>
    </source>
</evidence>
<dbReference type="Pfam" id="PF00355">
    <property type="entry name" value="Rieske"/>
    <property type="match status" value="1"/>
</dbReference>
<dbReference type="PRINTS" id="PR00368">
    <property type="entry name" value="FADPNR"/>
</dbReference>
<dbReference type="InterPro" id="IPR036188">
    <property type="entry name" value="FAD/NAD-bd_sf"/>
</dbReference>
<dbReference type="PANTHER" id="PTHR43557:SF2">
    <property type="entry name" value="RIESKE DOMAIN-CONTAINING PROTEIN-RELATED"/>
    <property type="match status" value="1"/>
</dbReference>
<dbReference type="PRINTS" id="PR00469">
    <property type="entry name" value="PNDRDTASEII"/>
</dbReference>
<dbReference type="GO" id="GO:0051537">
    <property type="term" value="F:2 iron, 2 sulfur cluster binding"/>
    <property type="evidence" value="ECO:0007669"/>
    <property type="project" value="UniProtKB-KW"/>
</dbReference>
<dbReference type="AlphaFoldDB" id="A0A0N5A6L5"/>
<evidence type="ECO:0000256" key="2">
    <source>
        <dbReference type="ARBA" id="ARBA00006442"/>
    </source>
</evidence>
<dbReference type="SUPFAM" id="SSF50022">
    <property type="entry name" value="ISP domain"/>
    <property type="match status" value="1"/>
</dbReference>
<accession>A0A0N5A6L5</accession>
<evidence type="ECO:0000313" key="12">
    <source>
        <dbReference type="WBParaSite" id="PTRK_0001763900.1"/>
    </source>
</evidence>
<dbReference type="InterPro" id="IPR050446">
    <property type="entry name" value="FAD-oxidoreductase/Apoptosis"/>
</dbReference>
<dbReference type="GO" id="GO:0005737">
    <property type="term" value="C:cytoplasm"/>
    <property type="evidence" value="ECO:0007669"/>
    <property type="project" value="TreeGrafter"/>
</dbReference>
<dbReference type="Pfam" id="PF07992">
    <property type="entry name" value="Pyr_redox_2"/>
    <property type="match status" value="1"/>
</dbReference>
<dbReference type="PANTHER" id="PTHR43557">
    <property type="entry name" value="APOPTOSIS-INDUCING FACTOR 1"/>
    <property type="match status" value="1"/>
</dbReference>
<evidence type="ECO:0000256" key="3">
    <source>
        <dbReference type="ARBA" id="ARBA00022630"/>
    </source>
</evidence>
<comment type="cofactor">
    <cofactor evidence="1">
        <name>FAD</name>
        <dbReference type="ChEBI" id="CHEBI:57692"/>
    </cofactor>
</comment>
<proteinExistence type="inferred from homology"/>
<dbReference type="GO" id="GO:0046872">
    <property type="term" value="F:metal ion binding"/>
    <property type="evidence" value="ECO:0007669"/>
    <property type="project" value="UniProtKB-KW"/>
</dbReference>
<dbReference type="SUPFAM" id="SSF51905">
    <property type="entry name" value="FAD/NAD(P)-binding domain"/>
    <property type="match status" value="1"/>
</dbReference>
<evidence type="ECO:0000259" key="10">
    <source>
        <dbReference type="PROSITE" id="PS51296"/>
    </source>
</evidence>